<reference evidence="1 2" key="1">
    <citation type="submission" date="2020-07" db="EMBL/GenBank/DDBJ databases">
        <title>Telomere length de novo assembly of all 7 chromosomes of the fungus, Metarhizium brunneum, using a novel assembly pipeline.</title>
        <authorList>
            <person name="Saud z."/>
            <person name="Kortsinoglou A."/>
            <person name="Kouvelis V.N."/>
            <person name="Butt T.M."/>
        </authorList>
    </citation>
    <scope>NUCLEOTIDE SEQUENCE [LARGE SCALE GENOMIC DNA]</scope>
    <source>
        <strain evidence="1 2">4556</strain>
    </source>
</reference>
<evidence type="ECO:0000313" key="1">
    <source>
        <dbReference type="EMBL" id="QLI64191.1"/>
    </source>
</evidence>
<dbReference type="KEGG" id="mbrn:90967485"/>
<evidence type="ECO:0000313" key="2">
    <source>
        <dbReference type="Proteomes" id="UP000510686"/>
    </source>
</evidence>
<gene>
    <name evidence="1" type="ORF">G6M90_00g020380</name>
</gene>
<dbReference type="AlphaFoldDB" id="A0A7D5UQK2"/>
<protein>
    <submittedName>
        <fullName evidence="1">Uncharacterized protein</fullName>
    </submittedName>
</protein>
<dbReference type="SUPFAM" id="SSF50129">
    <property type="entry name" value="GroES-like"/>
    <property type="match status" value="1"/>
</dbReference>
<keyword evidence="2" id="KW-1185">Reference proteome</keyword>
<accession>A0A7D5UQK2</accession>
<dbReference type="Proteomes" id="UP000510686">
    <property type="component" value="Chromosome 1"/>
</dbReference>
<dbReference type="EMBL" id="CP058932">
    <property type="protein sequence ID" value="QLI64191.1"/>
    <property type="molecule type" value="Genomic_DNA"/>
</dbReference>
<sequence length="70" mass="7727">MASTMKAVNYNGPFKVKVQEVDLPKIQHPDDVILKVTSVCQPLTNSARSCSRMYQQQLTSKAAICASDLQ</sequence>
<organism evidence="1 2">
    <name type="scientific">Metarhizium brunneum</name>
    <dbReference type="NCBI Taxonomy" id="500148"/>
    <lineage>
        <taxon>Eukaryota</taxon>
        <taxon>Fungi</taxon>
        <taxon>Dikarya</taxon>
        <taxon>Ascomycota</taxon>
        <taxon>Pezizomycotina</taxon>
        <taxon>Sordariomycetes</taxon>
        <taxon>Hypocreomycetidae</taxon>
        <taxon>Hypocreales</taxon>
        <taxon>Clavicipitaceae</taxon>
        <taxon>Metarhizium</taxon>
    </lineage>
</organism>
<proteinExistence type="predicted"/>
<name>A0A7D5UQK2_9HYPO</name>
<dbReference type="RefSeq" id="XP_065985714.1">
    <property type="nucleotide sequence ID" value="XM_066129853.1"/>
</dbReference>
<dbReference type="InterPro" id="IPR011032">
    <property type="entry name" value="GroES-like_sf"/>
</dbReference>
<dbReference type="GeneID" id="90967485"/>
<dbReference type="OrthoDB" id="442947at2759"/>
<dbReference type="Gene3D" id="3.90.180.10">
    <property type="entry name" value="Medium-chain alcohol dehydrogenases, catalytic domain"/>
    <property type="match status" value="1"/>
</dbReference>